<accession>A0ABQ9JDG9</accession>
<gene>
    <name evidence="1" type="ORF">NQ317_003831</name>
</gene>
<keyword evidence="2" id="KW-1185">Reference proteome</keyword>
<comment type="caution">
    <text evidence="1">The sequence shown here is derived from an EMBL/GenBank/DDBJ whole genome shotgun (WGS) entry which is preliminary data.</text>
</comment>
<reference evidence="1" key="1">
    <citation type="journal article" date="2023" name="Insect Mol. Biol.">
        <title>Genome sequencing provides insights into the evolution of gene families encoding plant cell wall-degrading enzymes in longhorned beetles.</title>
        <authorList>
            <person name="Shin N.R."/>
            <person name="Okamura Y."/>
            <person name="Kirsch R."/>
            <person name="Pauchet Y."/>
        </authorList>
    </citation>
    <scope>NUCLEOTIDE SEQUENCE</scope>
    <source>
        <strain evidence="1">MMC_N1</strain>
    </source>
</reference>
<name>A0ABQ9JDG9_9CUCU</name>
<organism evidence="1 2">
    <name type="scientific">Molorchus minor</name>
    <dbReference type="NCBI Taxonomy" id="1323400"/>
    <lineage>
        <taxon>Eukaryota</taxon>
        <taxon>Metazoa</taxon>
        <taxon>Ecdysozoa</taxon>
        <taxon>Arthropoda</taxon>
        <taxon>Hexapoda</taxon>
        <taxon>Insecta</taxon>
        <taxon>Pterygota</taxon>
        <taxon>Neoptera</taxon>
        <taxon>Endopterygota</taxon>
        <taxon>Coleoptera</taxon>
        <taxon>Polyphaga</taxon>
        <taxon>Cucujiformia</taxon>
        <taxon>Chrysomeloidea</taxon>
        <taxon>Cerambycidae</taxon>
        <taxon>Lamiinae</taxon>
        <taxon>Monochamini</taxon>
        <taxon>Molorchus</taxon>
    </lineage>
</organism>
<dbReference type="EMBL" id="JAPWTJ010000738">
    <property type="protein sequence ID" value="KAJ8976016.1"/>
    <property type="molecule type" value="Genomic_DNA"/>
</dbReference>
<proteinExistence type="predicted"/>
<evidence type="ECO:0000313" key="2">
    <source>
        <dbReference type="Proteomes" id="UP001162164"/>
    </source>
</evidence>
<protein>
    <submittedName>
        <fullName evidence="1">Uncharacterized protein</fullName>
    </submittedName>
</protein>
<evidence type="ECO:0000313" key="1">
    <source>
        <dbReference type="EMBL" id="KAJ8976016.1"/>
    </source>
</evidence>
<sequence>MEPPKSGRRCFESGRVLLEKKAREQKELNANEQKLLSLTGTVAVTGFQQITEIGAVVEPQDEPLGTETINYNYELSDAPLNDMPNEEVLIVEVENDADDMPCSSKKGKRNKKTDNSLLTAYQEGQESEREGLLDIAKALNNIAEGFTVDSVVGGDVFAEGARGGKNSLVHTGGIHPSGGPVFVCRLFENGFVKLKEKQEKYFDINKQLEVDQH</sequence>
<dbReference type="Proteomes" id="UP001162164">
    <property type="component" value="Unassembled WGS sequence"/>
</dbReference>